<accession>A0ABX7BFI6</accession>
<dbReference type="Pfam" id="PF01610">
    <property type="entry name" value="DDE_Tnp_ISL3"/>
    <property type="match status" value="1"/>
</dbReference>
<gene>
    <name evidence="5" type="ORF">IGS68_00675</name>
    <name evidence="6" type="ORF">IGS68_08520</name>
    <name evidence="4" type="ORF">IGS68_15735</name>
    <name evidence="8" type="ORF">IGS68_28895</name>
    <name evidence="9" type="ORF">IGS68_29250</name>
    <name evidence="7" type="ORF">IGS68_30365</name>
</gene>
<dbReference type="PANTHER" id="PTHR33498">
    <property type="entry name" value="TRANSPOSASE FOR INSERTION SEQUENCE ELEMENT IS1557"/>
    <property type="match status" value="1"/>
</dbReference>
<evidence type="ECO:0000256" key="1">
    <source>
        <dbReference type="SAM" id="MobiDB-lite"/>
    </source>
</evidence>
<dbReference type="NCBIfam" id="NF033550">
    <property type="entry name" value="transpos_ISL3"/>
    <property type="match status" value="1"/>
</dbReference>
<dbReference type="Pfam" id="PF14690">
    <property type="entry name" value="Zn_ribbon_ISL3"/>
    <property type="match status" value="1"/>
</dbReference>
<evidence type="ECO:0000259" key="2">
    <source>
        <dbReference type="Pfam" id="PF01610"/>
    </source>
</evidence>
<geneLocation type="plasmid" evidence="8 10">
    <name>pTT6-1</name>
</geneLocation>
<dbReference type="Proteomes" id="UP000595197">
    <property type="component" value="Plasmid pTT6-1"/>
</dbReference>
<reference evidence="10" key="1">
    <citation type="submission" date="2021-01" db="EMBL/GenBank/DDBJ databases">
        <title>Skermanella TT6 skin isolate.</title>
        <authorList>
            <person name="Lee K."/>
            <person name="Ganzorig M."/>
        </authorList>
    </citation>
    <scope>NUCLEOTIDE SEQUENCE [LARGE SCALE GENOMIC DNA]</scope>
    <source>
        <strain evidence="6 10">TT6</strain>
        <plasmid evidence="7 10">pTT6-1</plasmid>
    </source>
</reference>
<evidence type="ECO:0000313" key="5">
    <source>
        <dbReference type="EMBL" id="QQP89828.1"/>
    </source>
</evidence>
<dbReference type="InterPro" id="IPR029261">
    <property type="entry name" value="Transposase_Znf"/>
</dbReference>
<dbReference type="EMBL" id="CP067420">
    <property type="protein sequence ID" value="QQP89828.1"/>
    <property type="molecule type" value="Genomic_DNA"/>
</dbReference>
<dbReference type="EMBL" id="CP067420">
    <property type="protein sequence ID" value="QQP87551.1"/>
    <property type="molecule type" value="Genomic_DNA"/>
</dbReference>
<dbReference type="EMBL" id="CP067421">
    <property type="protein sequence ID" value="QQP93159.1"/>
    <property type="molecule type" value="Genomic_DNA"/>
</dbReference>
<name>A0ABX7BFI6_9PROT</name>
<dbReference type="Proteomes" id="UP000595197">
    <property type="component" value="Chromosome"/>
</dbReference>
<evidence type="ECO:0000313" key="9">
    <source>
        <dbReference type="EMBL" id="QQP93210.1"/>
    </source>
</evidence>
<evidence type="ECO:0000259" key="3">
    <source>
        <dbReference type="Pfam" id="PF14690"/>
    </source>
</evidence>
<dbReference type="EMBL" id="CP067420">
    <property type="protein sequence ID" value="QQP91234.1"/>
    <property type="molecule type" value="Genomic_DNA"/>
</dbReference>
<evidence type="ECO:0000313" key="8">
    <source>
        <dbReference type="EMBL" id="QQP93159.1"/>
    </source>
</evidence>
<protein>
    <submittedName>
        <fullName evidence="8">ISL3 family transposase</fullName>
    </submittedName>
</protein>
<proteinExistence type="predicted"/>
<feature type="domain" description="Transposase IS204/IS1001/IS1096/IS1165 DDE" evidence="2">
    <location>
        <begin position="155"/>
        <end position="257"/>
    </location>
</feature>
<evidence type="ECO:0000313" key="7">
    <source>
        <dbReference type="EMBL" id="QQP92762.1"/>
    </source>
</evidence>
<sequence length="534" mass="58896">MSSSLLSLLPAGLAVERVVVRPDRVVVAVRARAATASCPLCRRHSRRVHSRYIRHLGDLPWQGRIGHLELQVRRFRCSAPRCPRRIFAERLPEVALPRVRRTVRLAEAQRRIALHAGGESGARLADRLAMPVSGDTLLRLIRAAPLPVAPTPRVVGIDDWAWRRGRRYGTLIVDLERSRPIDLLPDRDGETVAAWLKAHPGVEIVARDRAGAYADGARTGAPDAVQVADRWHLLRNLGDALAGVLDRHHRAIRTATKAATAVTTVPVPNAPPEPRPLPRSQQRTLDKRAARQARFEEVAALHARGWSQSAISRSTGLDRATIRTWLRAGRPPSWSKPAYGSTIDRHAEYLRQRWAEGCTNTARLWREIRDRGYSGRPKTVQEWVRRRLRGTGAGPADLESSTTAWKAPSGRRAAWLVVADANEIDETAGKFVEALLAGSPDLAVVIALAREFRAMVRERRADGLDPWLAAAQGTALTGFAGGLKRDLAAVRAGLSLSWSSGPVEGQVSRLKTIKRTMCGRAGFDLLRYRVLEAA</sequence>
<dbReference type="EMBL" id="CP067421">
    <property type="protein sequence ID" value="QQP92762.1"/>
    <property type="molecule type" value="Genomic_DNA"/>
</dbReference>
<dbReference type="InterPro" id="IPR047951">
    <property type="entry name" value="Transpos_ISL3"/>
</dbReference>
<feature type="domain" description="Transposase IS204/IS1001/IS1096/IS1165 zinc-finger" evidence="3">
    <location>
        <begin position="36"/>
        <end position="79"/>
    </location>
</feature>
<dbReference type="RefSeq" id="WP_201070890.1">
    <property type="nucleotide sequence ID" value="NZ_CP067420.1"/>
</dbReference>
<dbReference type="PANTHER" id="PTHR33498:SF1">
    <property type="entry name" value="TRANSPOSASE FOR INSERTION SEQUENCE ELEMENT IS1557"/>
    <property type="match status" value="1"/>
</dbReference>
<evidence type="ECO:0000313" key="10">
    <source>
        <dbReference type="Proteomes" id="UP000595197"/>
    </source>
</evidence>
<evidence type="ECO:0000313" key="4">
    <source>
        <dbReference type="EMBL" id="QQP87551.1"/>
    </source>
</evidence>
<dbReference type="InterPro" id="IPR002560">
    <property type="entry name" value="Transposase_DDE"/>
</dbReference>
<reference evidence="8" key="2">
    <citation type="submission" date="2021-02" db="EMBL/GenBank/DDBJ databases">
        <title>Skermanella TT6 skin isolate.</title>
        <authorList>
            <person name="Lee K."/>
            <person name="Ganzorig M."/>
        </authorList>
    </citation>
    <scope>NUCLEOTIDE SEQUENCE</scope>
    <source>
        <strain evidence="8 10">TT6</strain>
        <plasmid evidence="8 10">pTT6-1</plasmid>
    </source>
</reference>
<organism evidence="8 10">
    <name type="scientific">Skermanella cutis</name>
    <dbReference type="NCBI Taxonomy" id="2775420"/>
    <lineage>
        <taxon>Bacteria</taxon>
        <taxon>Pseudomonadati</taxon>
        <taxon>Pseudomonadota</taxon>
        <taxon>Alphaproteobacteria</taxon>
        <taxon>Rhodospirillales</taxon>
        <taxon>Azospirillaceae</taxon>
        <taxon>Skermanella</taxon>
    </lineage>
</organism>
<keyword evidence="8" id="KW-0614">Plasmid</keyword>
<feature type="compositionally biased region" description="Pro residues" evidence="1">
    <location>
        <begin position="268"/>
        <end position="277"/>
    </location>
</feature>
<dbReference type="EMBL" id="CP067421">
    <property type="protein sequence ID" value="QQP93210.1"/>
    <property type="molecule type" value="Genomic_DNA"/>
</dbReference>
<feature type="region of interest" description="Disordered" evidence="1">
    <location>
        <begin position="265"/>
        <end position="287"/>
    </location>
</feature>
<keyword evidence="10" id="KW-1185">Reference proteome</keyword>
<evidence type="ECO:0000313" key="6">
    <source>
        <dbReference type="EMBL" id="QQP91234.1"/>
    </source>
</evidence>